<dbReference type="AlphaFoldDB" id="A0A2A9EJG9"/>
<dbReference type="InterPro" id="IPR051922">
    <property type="entry name" value="Bact_Sporulation_Assoc"/>
</dbReference>
<dbReference type="Proteomes" id="UP000222106">
    <property type="component" value="Unassembled WGS sequence"/>
</dbReference>
<evidence type="ECO:0000313" key="1">
    <source>
        <dbReference type="EMBL" id="PFG38671.1"/>
    </source>
</evidence>
<organism evidence="1 2">
    <name type="scientific">Georgenia soli</name>
    <dbReference type="NCBI Taxonomy" id="638953"/>
    <lineage>
        <taxon>Bacteria</taxon>
        <taxon>Bacillati</taxon>
        <taxon>Actinomycetota</taxon>
        <taxon>Actinomycetes</taxon>
        <taxon>Micrococcales</taxon>
        <taxon>Bogoriellaceae</taxon>
        <taxon>Georgenia</taxon>
    </lineage>
</organism>
<keyword evidence="2" id="KW-1185">Reference proteome</keyword>
<evidence type="ECO:0000313" key="2">
    <source>
        <dbReference type="Proteomes" id="UP000222106"/>
    </source>
</evidence>
<reference evidence="1 2" key="1">
    <citation type="submission" date="2017-10" db="EMBL/GenBank/DDBJ databases">
        <title>Sequencing the genomes of 1000 actinobacteria strains.</title>
        <authorList>
            <person name="Klenk H.-P."/>
        </authorList>
    </citation>
    <scope>NUCLEOTIDE SEQUENCE [LARGE SCALE GENOMIC DNA]</scope>
    <source>
        <strain evidence="1 2">DSM 21838</strain>
    </source>
</reference>
<dbReference type="PANTHER" id="PTHR30032">
    <property type="entry name" value="N-ACETYLMURAMOYL-L-ALANINE AMIDASE-RELATED"/>
    <property type="match status" value="1"/>
</dbReference>
<proteinExistence type="predicted"/>
<dbReference type="RefSeq" id="WP_098482899.1">
    <property type="nucleotide sequence ID" value="NZ_PDJI01000004.1"/>
</dbReference>
<dbReference type="InterPro" id="IPR007253">
    <property type="entry name" value="Cell_wall-bd_2"/>
</dbReference>
<dbReference type="EMBL" id="PDJI01000004">
    <property type="protein sequence ID" value="PFG38671.1"/>
    <property type="molecule type" value="Genomic_DNA"/>
</dbReference>
<dbReference type="PANTHER" id="PTHR30032:SF8">
    <property type="entry name" value="GERMINATION-SPECIFIC N-ACETYLMURAMOYL-L-ALANINE AMIDASE"/>
    <property type="match status" value="1"/>
</dbReference>
<gene>
    <name evidence="1" type="ORF">ATJ97_1157</name>
</gene>
<name>A0A2A9EJG9_9MICO</name>
<sequence>MEHRGLLKGQGIVARGWRVGVVTAAAVTLALGPAGAASGLPPTANEPPSPAAPVPGADVSDALTVEGASGAVVEPNFSATDGPEAPEEVAPTLWWRWTAPSSGTYDFHTHGSEVDTVLTVSQEATNGLTAVASNDNAGSVVTSEVSFQAEAGASYVMEVEAKDGDAGLVTLGWTGDEAALSSTQAEAPASAQLVAPSSIPVTMNTGEKPQSKLWSYDGRWWAVLPSTADSQPGTWLWRYDATAKAWTNVLRLAETTTAQADTKRVGAVTHVLLHGTSPVLISLEYDSVKKTYKPWSGRPNPTSINLPASETATIDIDSTGRMWVAYDNGTNVEVRSAPKPYSTFSGPEVLARDIDPDDIAVVTAMPKLNRIGVFWSNQATKRFVFRTHADGAAAGTWTAAEYPGSAAAKDTVGHGLADDHLNVAVASNGTLYAAVKTGYDTVGEPVIGLFVRRPTGSWDNLRQVDGIGTRGIVQLDETAGKVRVIYTAANDGADILYKEASTSDLSFAGSARTLIAGNYNNATSTKENVNGALMVMAASGTGVSPMVARWGSIGTVLAPQPDPQPQPEPQTKTVDRWAGADRYAVSANVSARNFKPGVAVAYVANGLTSADALSGAPVAGADKAPVLLTRAGSLPAEVAAELGRLKPQRIVILGGPGAVSSGVAQQLDRYTTGAVQRWAGSDRFETSAAIARANYKEPGIDVAYVANGLTSVDALSAAPVAGMKDAPVLLTRSDTLPRAVAAELDRLNPKKIVILGGTGAVSSSVQRQLDGYTGPVERWSGADRYAVSVSVSRTNFPNGSPVVYVANGLTSVDALSAAPVAGMKKGPVLLTQAGALPTAVQAELKRLNPSQVVILGGTGAVSTTVQNQIRTTIGAR</sequence>
<dbReference type="OrthoDB" id="9802683at2"/>
<dbReference type="Pfam" id="PF04122">
    <property type="entry name" value="CW_binding_2"/>
    <property type="match status" value="3"/>
</dbReference>
<comment type="caution">
    <text evidence="1">The sequence shown here is derived from an EMBL/GenBank/DDBJ whole genome shotgun (WGS) entry which is preliminary data.</text>
</comment>
<accession>A0A2A9EJG9</accession>
<dbReference type="Gene3D" id="3.40.50.12090">
    <property type="match status" value="2"/>
</dbReference>
<protein>
    <submittedName>
        <fullName evidence="1">Putative cell wall-binding protein</fullName>
    </submittedName>
</protein>